<sequence>MKKQTPESQIAEYALCIKKELEHWNHLYHIGGQDPFWPDGTGLNLTRNHIISYKMDIQKLCEEYELPVPPEADFPTPREVDNNYMAQAEMIRTKAEETLQAYLNDSSYKSLMKLQDVLSSEQAKDCSINRILGYVNWLQQAISQDDLVTMRRHLDPERYLHSFKECLEAAKKIKETPVPPGTQLSLLDCMQCCTSIDEEAVEAIEEDHMSMGL</sequence>
<dbReference type="EMBL" id="JAGFNZ010000003">
    <property type="protein sequence ID" value="MBW7573190.1"/>
    <property type="molecule type" value="Genomic_DNA"/>
</dbReference>
<evidence type="ECO:0000313" key="1">
    <source>
        <dbReference type="EMBL" id="MBW7573190.1"/>
    </source>
</evidence>
<dbReference type="RefSeq" id="WP_219965581.1">
    <property type="nucleotide sequence ID" value="NZ_JAGFNZ010000003.1"/>
</dbReference>
<dbReference type="Proteomes" id="UP000719942">
    <property type="component" value="Unassembled WGS sequence"/>
</dbReference>
<protein>
    <submittedName>
        <fullName evidence="1">Uncharacterized protein</fullName>
    </submittedName>
</protein>
<reference evidence="1 2" key="1">
    <citation type="submission" date="2021-03" db="EMBL/GenBank/DDBJ databases">
        <title>Caproiciproducens sp. nov. isolated from feces of cow.</title>
        <authorList>
            <person name="Choi J.-Y."/>
        </authorList>
    </citation>
    <scope>NUCLEOTIDE SEQUENCE [LARGE SCALE GENOMIC DNA]</scope>
    <source>
        <strain evidence="1 2">AGMB10547</strain>
    </source>
</reference>
<accession>A0ABS7DPG1</accession>
<gene>
    <name evidence="1" type="ORF">J5W02_10235</name>
</gene>
<evidence type="ECO:0000313" key="2">
    <source>
        <dbReference type="Proteomes" id="UP000719942"/>
    </source>
</evidence>
<keyword evidence="2" id="KW-1185">Reference proteome</keyword>
<organism evidence="1 2">
    <name type="scientific">Caproiciproducens faecalis</name>
    <dbReference type="NCBI Taxonomy" id="2820301"/>
    <lineage>
        <taxon>Bacteria</taxon>
        <taxon>Bacillati</taxon>
        <taxon>Bacillota</taxon>
        <taxon>Clostridia</taxon>
        <taxon>Eubacteriales</taxon>
        <taxon>Acutalibacteraceae</taxon>
        <taxon>Caproiciproducens</taxon>
    </lineage>
</organism>
<comment type="caution">
    <text evidence="1">The sequence shown here is derived from an EMBL/GenBank/DDBJ whole genome shotgun (WGS) entry which is preliminary data.</text>
</comment>
<name>A0ABS7DPG1_9FIRM</name>
<proteinExistence type="predicted"/>